<dbReference type="InterPro" id="IPR002036">
    <property type="entry name" value="YbeY"/>
</dbReference>
<dbReference type="EMBL" id="SADE01000002">
    <property type="protein sequence ID" value="RVU36302.1"/>
    <property type="molecule type" value="Genomic_DNA"/>
</dbReference>
<comment type="similarity">
    <text evidence="1 7">Belongs to the endoribonuclease YbeY family.</text>
</comment>
<sequence length="189" mass="20460">MTIKLDIDFTRTGAWTAEDEPIVRAAAEAAIAGADLADEDEEPPSSNAQAGFALSVLMTDDDAIRGLNRDWRGKDSPTNVLSFPSDMPVIPGEPDFLGDIALARETLEREASLDGKPLDDHLRHLVVHGVLHLLGYDHIEKAEAEEMETTETRILARLGVPDPYAGTDALEEKTAEDMVTANGAARISR</sequence>
<evidence type="ECO:0000313" key="8">
    <source>
        <dbReference type="EMBL" id="RVU36302.1"/>
    </source>
</evidence>
<keyword evidence="7" id="KW-0963">Cytoplasm</keyword>
<dbReference type="PROSITE" id="PS01306">
    <property type="entry name" value="UPF0054"/>
    <property type="match status" value="1"/>
</dbReference>
<evidence type="ECO:0000256" key="6">
    <source>
        <dbReference type="ARBA" id="ARBA00022833"/>
    </source>
</evidence>
<dbReference type="InterPro" id="IPR020549">
    <property type="entry name" value="YbeY_CS"/>
</dbReference>
<dbReference type="PANTHER" id="PTHR46986">
    <property type="entry name" value="ENDORIBONUCLEASE YBEY, CHLOROPLASTIC"/>
    <property type="match status" value="1"/>
</dbReference>
<name>A0A3S2W962_9PROT</name>
<organism evidence="8 9">
    <name type="scientific">Hwanghaeella grinnelliae</name>
    <dbReference type="NCBI Taxonomy" id="2500179"/>
    <lineage>
        <taxon>Bacteria</taxon>
        <taxon>Pseudomonadati</taxon>
        <taxon>Pseudomonadota</taxon>
        <taxon>Alphaproteobacteria</taxon>
        <taxon>Rhodospirillales</taxon>
        <taxon>Rhodospirillaceae</taxon>
        <taxon>Hwanghaeella</taxon>
    </lineage>
</organism>
<dbReference type="EC" id="3.1.-.-" evidence="7"/>
<dbReference type="Gene3D" id="3.40.390.30">
    <property type="entry name" value="Metalloproteases ('zincins'), catalytic domain"/>
    <property type="match status" value="1"/>
</dbReference>
<accession>A0A3S2W962</accession>
<protein>
    <recommendedName>
        <fullName evidence="7">Endoribonuclease YbeY</fullName>
        <ecNumber evidence="7">3.1.-.-</ecNumber>
    </recommendedName>
</protein>
<keyword evidence="5 7" id="KW-0378">Hydrolase</keyword>
<evidence type="ECO:0000256" key="5">
    <source>
        <dbReference type="ARBA" id="ARBA00022801"/>
    </source>
</evidence>
<dbReference type="SUPFAM" id="SSF55486">
    <property type="entry name" value="Metalloproteases ('zincins'), catalytic domain"/>
    <property type="match status" value="1"/>
</dbReference>
<evidence type="ECO:0000256" key="1">
    <source>
        <dbReference type="ARBA" id="ARBA00010875"/>
    </source>
</evidence>
<evidence type="ECO:0000256" key="7">
    <source>
        <dbReference type="HAMAP-Rule" id="MF_00009"/>
    </source>
</evidence>
<comment type="cofactor">
    <cofactor evidence="7">
        <name>Zn(2+)</name>
        <dbReference type="ChEBI" id="CHEBI:29105"/>
    </cofactor>
    <text evidence="7">Binds 1 zinc ion.</text>
</comment>
<dbReference type="GO" id="GO:0005737">
    <property type="term" value="C:cytoplasm"/>
    <property type="evidence" value="ECO:0007669"/>
    <property type="project" value="UniProtKB-SubCell"/>
</dbReference>
<evidence type="ECO:0000256" key="2">
    <source>
        <dbReference type="ARBA" id="ARBA00022722"/>
    </source>
</evidence>
<dbReference type="AlphaFoldDB" id="A0A3S2W962"/>
<keyword evidence="9" id="KW-1185">Reference proteome</keyword>
<gene>
    <name evidence="7 8" type="primary">ybeY</name>
    <name evidence="8" type="ORF">EOI86_13890</name>
</gene>
<dbReference type="GO" id="GO:0004222">
    <property type="term" value="F:metalloendopeptidase activity"/>
    <property type="evidence" value="ECO:0007669"/>
    <property type="project" value="InterPro"/>
</dbReference>
<dbReference type="GO" id="GO:0006364">
    <property type="term" value="P:rRNA processing"/>
    <property type="evidence" value="ECO:0007669"/>
    <property type="project" value="UniProtKB-UniRule"/>
</dbReference>
<keyword evidence="6 7" id="KW-0862">Zinc</keyword>
<reference evidence="9" key="1">
    <citation type="submission" date="2019-01" db="EMBL/GenBank/DDBJ databases">
        <title>Gri0909 isolated from a small marine red alga.</title>
        <authorList>
            <person name="Kim J."/>
            <person name="Jeong S.E."/>
            <person name="Jeon C.O."/>
        </authorList>
    </citation>
    <scope>NUCLEOTIDE SEQUENCE [LARGE SCALE GENOMIC DNA]</scope>
    <source>
        <strain evidence="9">Gri0909</strain>
    </source>
</reference>
<dbReference type="RefSeq" id="WP_127765778.1">
    <property type="nucleotide sequence ID" value="NZ_SADE01000002.1"/>
</dbReference>
<dbReference type="Proteomes" id="UP000287447">
    <property type="component" value="Unassembled WGS sequence"/>
</dbReference>
<feature type="binding site" evidence="7">
    <location>
        <position position="132"/>
    </location>
    <ligand>
        <name>Zn(2+)</name>
        <dbReference type="ChEBI" id="CHEBI:29105"/>
        <note>catalytic</note>
    </ligand>
</feature>
<keyword evidence="3 7" id="KW-0479">Metal-binding</keyword>
<keyword evidence="2 7" id="KW-0540">Nuclease</keyword>
<dbReference type="PANTHER" id="PTHR46986:SF1">
    <property type="entry name" value="ENDORIBONUCLEASE YBEY, CHLOROPLASTIC"/>
    <property type="match status" value="1"/>
</dbReference>
<dbReference type="GO" id="GO:0004521">
    <property type="term" value="F:RNA endonuclease activity"/>
    <property type="evidence" value="ECO:0007669"/>
    <property type="project" value="UniProtKB-UniRule"/>
</dbReference>
<feature type="binding site" evidence="7">
    <location>
        <position position="138"/>
    </location>
    <ligand>
        <name>Zn(2+)</name>
        <dbReference type="ChEBI" id="CHEBI:29105"/>
        <note>catalytic</note>
    </ligand>
</feature>
<dbReference type="Pfam" id="PF02130">
    <property type="entry name" value="YbeY"/>
    <property type="match status" value="1"/>
</dbReference>
<keyword evidence="7" id="KW-0690">Ribosome biogenesis</keyword>
<comment type="subcellular location">
    <subcellularLocation>
        <location evidence="7">Cytoplasm</location>
    </subcellularLocation>
</comment>
<proteinExistence type="inferred from homology"/>
<dbReference type="HAMAP" id="MF_00009">
    <property type="entry name" value="Endoribonucl_YbeY"/>
    <property type="match status" value="1"/>
</dbReference>
<dbReference type="InterPro" id="IPR023091">
    <property type="entry name" value="MetalPrtase_cat_dom_sf_prd"/>
</dbReference>
<dbReference type="NCBIfam" id="TIGR00043">
    <property type="entry name" value="rRNA maturation RNase YbeY"/>
    <property type="match status" value="1"/>
</dbReference>
<comment type="caution">
    <text evidence="8">The sequence shown here is derived from an EMBL/GenBank/DDBJ whole genome shotgun (WGS) entry which is preliminary data.</text>
</comment>
<dbReference type="OrthoDB" id="9807740at2"/>
<evidence type="ECO:0000256" key="4">
    <source>
        <dbReference type="ARBA" id="ARBA00022759"/>
    </source>
</evidence>
<evidence type="ECO:0000313" key="9">
    <source>
        <dbReference type="Proteomes" id="UP000287447"/>
    </source>
</evidence>
<keyword evidence="7" id="KW-0698">rRNA processing</keyword>
<comment type="function">
    <text evidence="7">Single strand-specific metallo-endoribonuclease involved in late-stage 70S ribosome quality control and in maturation of the 3' terminus of the 16S rRNA.</text>
</comment>
<keyword evidence="4 7" id="KW-0255">Endonuclease</keyword>
<evidence type="ECO:0000256" key="3">
    <source>
        <dbReference type="ARBA" id="ARBA00022723"/>
    </source>
</evidence>
<dbReference type="GO" id="GO:0008270">
    <property type="term" value="F:zinc ion binding"/>
    <property type="evidence" value="ECO:0007669"/>
    <property type="project" value="UniProtKB-UniRule"/>
</dbReference>
<feature type="binding site" evidence="7">
    <location>
        <position position="128"/>
    </location>
    <ligand>
        <name>Zn(2+)</name>
        <dbReference type="ChEBI" id="CHEBI:29105"/>
        <note>catalytic</note>
    </ligand>
</feature>